<evidence type="ECO:0000313" key="2">
    <source>
        <dbReference type="Proteomes" id="UP000309997"/>
    </source>
</evidence>
<reference evidence="1 2" key="1">
    <citation type="journal article" date="2024" name="Plant Biotechnol. J.">
        <title>Genome and CRISPR/Cas9 system of a widespread forest tree (Populus alba) in the world.</title>
        <authorList>
            <person name="Liu Y.J."/>
            <person name="Jiang P.F."/>
            <person name="Han X.M."/>
            <person name="Li X.Y."/>
            <person name="Wang H.M."/>
            <person name="Wang Y.J."/>
            <person name="Wang X.X."/>
            <person name="Zeng Q.Y."/>
        </authorList>
    </citation>
    <scope>NUCLEOTIDE SEQUENCE [LARGE SCALE GENOMIC DNA]</scope>
    <source>
        <strain evidence="2">cv. PAL-ZL1</strain>
    </source>
</reference>
<evidence type="ECO:0000313" key="1">
    <source>
        <dbReference type="EMBL" id="KAL3577971.1"/>
    </source>
</evidence>
<accession>A0ACC4BIX6</accession>
<dbReference type="EMBL" id="RCHU02000010">
    <property type="protein sequence ID" value="KAL3577971.1"/>
    <property type="molecule type" value="Genomic_DNA"/>
</dbReference>
<protein>
    <submittedName>
        <fullName evidence="1">Uncharacterized protein</fullName>
    </submittedName>
</protein>
<sequence length="142" mass="15803">MSVYQSSINAGWPPCLTVSTAAQWVGGPSHQNTDVIWDFIHWMFLRAENGLLLKFLVTYMTRDNFPQAKSVLLFWGDELVENRTGTAAWGRFICAHLSPCGTIGEATNFAITEVHTAEDTSPEIGVTFSFLYVHLCNLEVSS</sequence>
<proteinExistence type="predicted"/>
<name>A0ACC4BIX6_POPAL</name>
<comment type="caution">
    <text evidence="1">The sequence shown here is derived from an EMBL/GenBank/DDBJ whole genome shotgun (WGS) entry which is preliminary data.</text>
</comment>
<dbReference type="Proteomes" id="UP000309997">
    <property type="component" value="Unassembled WGS sequence"/>
</dbReference>
<keyword evidence="2" id="KW-1185">Reference proteome</keyword>
<gene>
    <name evidence="1" type="ORF">D5086_019475</name>
</gene>
<organism evidence="1 2">
    <name type="scientific">Populus alba</name>
    <name type="common">White poplar</name>
    <dbReference type="NCBI Taxonomy" id="43335"/>
    <lineage>
        <taxon>Eukaryota</taxon>
        <taxon>Viridiplantae</taxon>
        <taxon>Streptophyta</taxon>
        <taxon>Embryophyta</taxon>
        <taxon>Tracheophyta</taxon>
        <taxon>Spermatophyta</taxon>
        <taxon>Magnoliopsida</taxon>
        <taxon>eudicotyledons</taxon>
        <taxon>Gunneridae</taxon>
        <taxon>Pentapetalae</taxon>
        <taxon>rosids</taxon>
        <taxon>fabids</taxon>
        <taxon>Malpighiales</taxon>
        <taxon>Salicaceae</taxon>
        <taxon>Saliceae</taxon>
        <taxon>Populus</taxon>
    </lineage>
</organism>